<evidence type="ECO:0000256" key="6">
    <source>
        <dbReference type="ARBA" id="ARBA00022777"/>
    </source>
</evidence>
<evidence type="ECO:0000256" key="9">
    <source>
        <dbReference type="SAM" id="MobiDB-lite"/>
    </source>
</evidence>
<dbReference type="InterPro" id="IPR036890">
    <property type="entry name" value="HATPase_C_sf"/>
</dbReference>
<gene>
    <name evidence="12" type="ORF">ITI46_25495</name>
</gene>
<evidence type="ECO:0000256" key="10">
    <source>
        <dbReference type="SAM" id="Phobius"/>
    </source>
</evidence>
<keyword evidence="8" id="KW-0902">Two-component regulatory system</keyword>
<feature type="region of interest" description="Disordered" evidence="9">
    <location>
        <begin position="1"/>
        <end position="24"/>
    </location>
</feature>
<dbReference type="Proteomes" id="UP001519064">
    <property type="component" value="Unassembled WGS sequence"/>
</dbReference>
<evidence type="ECO:0000256" key="2">
    <source>
        <dbReference type="ARBA" id="ARBA00012438"/>
    </source>
</evidence>
<keyword evidence="10" id="KW-0812">Transmembrane</keyword>
<evidence type="ECO:0000256" key="8">
    <source>
        <dbReference type="ARBA" id="ARBA00023012"/>
    </source>
</evidence>
<dbReference type="GO" id="GO:0016301">
    <property type="term" value="F:kinase activity"/>
    <property type="evidence" value="ECO:0007669"/>
    <property type="project" value="UniProtKB-KW"/>
</dbReference>
<dbReference type="InterPro" id="IPR050482">
    <property type="entry name" value="Sensor_HK_TwoCompSys"/>
</dbReference>
<reference evidence="12 13" key="1">
    <citation type="submission" date="2020-11" db="EMBL/GenBank/DDBJ databases">
        <title>Streptomyces spirodelae sp. nov., isolated from duckweed.</title>
        <authorList>
            <person name="Saimee Y."/>
            <person name="Duangmal K."/>
        </authorList>
    </citation>
    <scope>NUCLEOTIDE SEQUENCE [LARGE SCALE GENOMIC DNA]</scope>
    <source>
        <strain evidence="12 13">S16-07</strain>
    </source>
</reference>
<organism evidence="12 13">
    <name type="scientific">Streptomyces oryzae</name>
    <dbReference type="NCBI Taxonomy" id="1434886"/>
    <lineage>
        <taxon>Bacteria</taxon>
        <taxon>Bacillati</taxon>
        <taxon>Actinomycetota</taxon>
        <taxon>Actinomycetes</taxon>
        <taxon>Kitasatosporales</taxon>
        <taxon>Streptomycetaceae</taxon>
        <taxon>Streptomyces</taxon>
    </lineage>
</organism>
<feature type="domain" description="Signal transduction histidine kinase subgroup 3 dimerisation and phosphoacceptor" evidence="11">
    <location>
        <begin position="231"/>
        <end position="296"/>
    </location>
</feature>
<keyword evidence="13" id="KW-1185">Reference proteome</keyword>
<keyword evidence="4" id="KW-0808">Transferase</keyword>
<dbReference type="EC" id="2.7.13.3" evidence="2"/>
<name>A0ABS3XHU9_9ACTN</name>
<protein>
    <recommendedName>
        <fullName evidence="2">histidine kinase</fullName>
        <ecNumber evidence="2">2.7.13.3</ecNumber>
    </recommendedName>
</protein>
<proteinExistence type="predicted"/>
<accession>A0ABS3XHU9</accession>
<dbReference type="Gene3D" id="1.20.5.1930">
    <property type="match status" value="1"/>
</dbReference>
<feature type="transmembrane region" description="Helical" evidence="10">
    <location>
        <begin position="158"/>
        <end position="176"/>
    </location>
</feature>
<feature type="transmembrane region" description="Helical" evidence="10">
    <location>
        <begin position="129"/>
        <end position="152"/>
    </location>
</feature>
<keyword evidence="3" id="KW-0597">Phosphoprotein</keyword>
<feature type="transmembrane region" description="Helical" evidence="10">
    <location>
        <begin position="188"/>
        <end position="205"/>
    </location>
</feature>
<evidence type="ECO:0000256" key="4">
    <source>
        <dbReference type="ARBA" id="ARBA00022679"/>
    </source>
</evidence>
<sequence length="451" mass="47493">MVLLRSGRGTGRVRSGRGTGRGITRGKWPFGRAGGAAGRAVRWLRRAGQRAGNVDVRAGRGRRRGAREWAVDIGAFLFAGSFLVLSADSVVIDPGTSQTALFLDQLAGGLACAALFARRRLPVPLAVVLLLAEPFSHFITGPILVALFTVAVDRPPRATAYVSALAFAPVPVFLAGGPAADDPRTSSALTYFALLAGAIGWGLYVRSRRQLVASLRERAVRAAAEARREAREDIAREMHDVLAHRLSLLSVHAGALEFNPGGAPDQVGRAAAVIRESAHQALDDLREVIGVLRAPEDGNRPQPVLADVEQLAAESRQAGARVTLDMEVTGGPEGSPAITGRTAYRIVQEGLTNARKHGAGPDTPVLVTVRGASGQGLTVEIRNPAQREGAQRDGAQREGAQWGRVSAPSAIPGAGQGLIGLTERTLLAGGTLEHGWDGPDFRLYATLPWPG</sequence>
<keyword evidence="5" id="KW-0547">Nucleotide-binding</keyword>
<comment type="caution">
    <text evidence="12">The sequence shown here is derived from an EMBL/GenBank/DDBJ whole genome shotgun (WGS) entry which is preliminary data.</text>
</comment>
<dbReference type="Gene3D" id="3.30.565.10">
    <property type="entry name" value="Histidine kinase-like ATPase, C-terminal domain"/>
    <property type="match status" value="1"/>
</dbReference>
<evidence type="ECO:0000256" key="1">
    <source>
        <dbReference type="ARBA" id="ARBA00000085"/>
    </source>
</evidence>
<dbReference type="EMBL" id="JADKMA010000159">
    <property type="protein sequence ID" value="MBO8194983.1"/>
    <property type="molecule type" value="Genomic_DNA"/>
</dbReference>
<evidence type="ECO:0000256" key="7">
    <source>
        <dbReference type="ARBA" id="ARBA00022840"/>
    </source>
</evidence>
<dbReference type="Pfam" id="PF07730">
    <property type="entry name" value="HisKA_3"/>
    <property type="match status" value="1"/>
</dbReference>
<evidence type="ECO:0000313" key="13">
    <source>
        <dbReference type="Proteomes" id="UP001519064"/>
    </source>
</evidence>
<feature type="transmembrane region" description="Helical" evidence="10">
    <location>
        <begin position="69"/>
        <end position="87"/>
    </location>
</feature>
<evidence type="ECO:0000259" key="11">
    <source>
        <dbReference type="Pfam" id="PF07730"/>
    </source>
</evidence>
<evidence type="ECO:0000256" key="5">
    <source>
        <dbReference type="ARBA" id="ARBA00022741"/>
    </source>
</evidence>
<keyword evidence="10" id="KW-0472">Membrane</keyword>
<comment type="catalytic activity">
    <reaction evidence="1">
        <text>ATP + protein L-histidine = ADP + protein N-phospho-L-histidine.</text>
        <dbReference type="EC" id="2.7.13.3"/>
    </reaction>
</comment>
<dbReference type="PANTHER" id="PTHR24421">
    <property type="entry name" value="NITRATE/NITRITE SENSOR PROTEIN NARX-RELATED"/>
    <property type="match status" value="1"/>
</dbReference>
<dbReference type="CDD" id="cd16917">
    <property type="entry name" value="HATPase_UhpB-NarQ-NarX-like"/>
    <property type="match status" value="1"/>
</dbReference>
<dbReference type="InterPro" id="IPR011712">
    <property type="entry name" value="Sig_transdc_His_kin_sub3_dim/P"/>
</dbReference>
<feature type="region of interest" description="Disordered" evidence="9">
    <location>
        <begin position="383"/>
        <end position="409"/>
    </location>
</feature>
<keyword evidence="7" id="KW-0067">ATP-binding</keyword>
<keyword evidence="10" id="KW-1133">Transmembrane helix</keyword>
<dbReference type="PANTHER" id="PTHR24421:SF10">
    <property type="entry name" value="NITRATE_NITRITE SENSOR PROTEIN NARQ"/>
    <property type="match status" value="1"/>
</dbReference>
<evidence type="ECO:0000256" key="3">
    <source>
        <dbReference type="ARBA" id="ARBA00022553"/>
    </source>
</evidence>
<evidence type="ECO:0000313" key="12">
    <source>
        <dbReference type="EMBL" id="MBO8194983.1"/>
    </source>
</evidence>
<keyword evidence="6 12" id="KW-0418">Kinase</keyword>